<dbReference type="Gene3D" id="3.20.20.80">
    <property type="entry name" value="Glycosidases"/>
    <property type="match status" value="1"/>
</dbReference>
<dbReference type="SMART" id="SM00642">
    <property type="entry name" value="Aamy"/>
    <property type="match status" value="1"/>
</dbReference>
<dbReference type="InterPro" id="IPR011837">
    <property type="entry name" value="Glycogen_debranch_GlgX"/>
</dbReference>
<dbReference type="Pfam" id="PF21156">
    <property type="entry name" value="ISOA1-3_C"/>
    <property type="match status" value="1"/>
</dbReference>
<dbReference type="NCBIfam" id="TIGR02100">
    <property type="entry name" value="glgX_debranch"/>
    <property type="match status" value="1"/>
</dbReference>
<evidence type="ECO:0000256" key="4">
    <source>
        <dbReference type="ARBA" id="ARBA00023295"/>
    </source>
</evidence>
<dbReference type="InterPro" id="IPR004193">
    <property type="entry name" value="Glyco_hydro_13_N"/>
</dbReference>
<evidence type="ECO:0000313" key="7">
    <source>
        <dbReference type="EMBL" id="KAA5538662.1"/>
    </source>
</evidence>
<dbReference type="RefSeq" id="WP_150079762.1">
    <property type="nucleotide sequence ID" value="NZ_VWOX01000028.1"/>
</dbReference>
<dbReference type="InterPro" id="IPR048650">
    <property type="entry name" value="ISOA1-3-like_C"/>
</dbReference>
<dbReference type="CDD" id="cd11326">
    <property type="entry name" value="AmyAc_Glg_debranch"/>
    <property type="match status" value="1"/>
</dbReference>
<comment type="caution">
    <text evidence="7">The sequence shown here is derived from an EMBL/GenBank/DDBJ whole genome shotgun (WGS) entry which is preliminary data.</text>
</comment>
<keyword evidence="8" id="KW-1185">Reference proteome</keyword>
<evidence type="ECO:0000256" key="3">
    <source>
        <dbReference type="ARBA" id="ARBA00022946"/>
    </source>
</evidence>
<proteinExistence type="inferred from homology"/>
<sequence>MPSRTPEPELKIKIRSEGPTTVIALAGDVGGVLAPADRDRIQATIQPGVQLALDFTEVPNISGAGLRRLLLVSRHIRGLGGVIAVRGASEELRAIAEASGFGDLFRRSVPLPIPDTGQKPRERIDLYPTHSYGKFALRSGNPQPLGATARSKGVNFAVYSRHGTTCTLVLFEHGAAKPFAEIPFPPEFRVGDVRAMMVFDLDPEAIEYAFRVNGPFSPREGHRFDGERELLDPTAQAVAWRPSWGQKDTRITTPRARLISQDFDWEGDRPLGLPLEDLVIYEMHVRGFTRHPTSKTRFPGSYAGLREKIPHLVELGVNCVELLPIFEFDETEVDRVDPATGKPLLNYWGYNTLAFCAPKAAYAASGSCHLQADEFKTLVKELHRHGIEVVLDVVFNHTAEGNENGPTLSFKGLDNATYYMLTPEGYYYNFSGCGNTFNCNHPVVREFVLNCLRHWVAEYHVDGFRFDLASILGRAPNGTPLANPPLLESLALDPILGRTKLIAEAWDAGGLYQVGHFPAYGRWAEWNGKYRDCVRKFLKGDMGQVGEMTQRLSGSPDLYFHRGPTASINFVTCHDGFTLADVVSYNDKHNEANGEQNRDGANDNHSWNCGVEGPTEDPEILSLRTRLMKNALAMLFLSQGIPMLLMGDEMGRSQNGNNNAYCQDNELNWLDWSLKHRNQELFRFCQSMIAFRKAHPVLRHPRYSETKHGKSNRLEICWHGTRPWQSDLSDASRVLAFHARLRREESDDLIYAAFNNYWETLDFDLPRVGDAGEWRVFANTRLRAPDDISSPGDERALDNPNQIQVAGRSVVILVAR</sequence>
<dbReference type="CDD" id="cd11234">
    <property type="entry name" value="E_set_GDE_N"/>
    <property type="match status" value="1"/>
</dbReference>
<dbReference type="PROSITE" id="PS50801">
    <property type="entry name" value="STAS"/>
    <property type="match status" value="1"/>
</dbReference>
<dbReference type="InterPro" id="IPR006047">
    <property type="entry name" value="GH13_cat_dom"/>
</dbReference>
<dbReference type="InterPro" id="IPR036513">
    <property type="entry name" value="STAS_dom_sf"/>
</dbReference>
<accession>A0A5M6CXE2</accession>
<dbReference type="Gene3D" id="2.60.40.10">
    <property type="entry name" value="Immunoglobulins"/>
    <property type="match status" value="1"/>
</dbReference>
<dbReference type="CDD" id="cd07043">
    <property type="entry name" value="STAS_anti-anti-sigma_factors"/>
    <property type="match status" value="1"/>
</dbReference>
<dbReference type="SUPFAM" id="SSF52091">
    <property type="entry name" value="SpoIIaa-like"/>
    <property type="match status" value="1"/>
</dbReference>
<dbReference type="InterPro" id="IPR013780">
    <property type="entry name" value="Glyco_hydro_b"/>
</dbReference>
<keyword evidence="2" id="KW-0378">Hydrolase</keyword>
<feature type="domain" description="STAS" evidence="6">
    <location>
        <begin position="10"/>
        <end position="101"/>
    </location>
</feature>
<keyword evidence="4" id="KW-0326">Glycosidase</keyword>
<gene>
    <name evidence="7" type="primary">glgX</name>
    <name evidence="7" type="ORF">FYK55_27150</name>
</gene>
<feature type="compositionally biased region" description="Basic and acidic residues" evidence="5">
    <location>
        <begin position="590"/>
        <end position="602"/>
    </location>
</feature>
<dbReference type="Pfam" id="PF01740">
    <property type="entry name" value="STAS"/>
    <property type="match status" value="1"/>
</dbReference>
<protein>
    <submittedName>
        <fullName evidence="7">Glycogen debranching protein GlgX</fullName>
    </submittedName>
</protein>
<feature type="region of interest" description="Disordered" evidence="5">
    <location>
        <begin position="590"/>
        <end position="611"/>
    </location>
</feature>
<dbReference type="FunFam" id="3.20.20.80:FF:000054">
    <property type="entry name" value="Glycogen debranching enzyme"/>
    <property type="match status" value="1"/>
</dbReference>
<evidence type="ECO:0000313" key="8">
    <source>
        <dbReference type="Proteomes" id="UP000324479"/>
    </source>
</evidence>
<evidence type="ECO:0000256" key="1">
    <source>
        <dbReference type="ARBA" id="ARBA00008061"/>
    </source>
</evidence>
<dbReference type="GO" id="GO:0005980">
    <property type="term" value="P:glycogen catabolic process"/>
    <property type="evidence" value="ECO:0007669"/>
    <property type="project" value="InterPro"/>
</dbReference>
<dbReference type="Gene3D" id="3.30.750.24">
    <property type="entry name" value="STAS domain"/>
    <property type="match status" value="1"/>
</dbReference>
<dbReference type="AlphaFoldDB" id="A0A5M6CXE2"/>
<dbReference type="Gene3D" id="2.60.40.1180">
    <property type="entry name" value="Golgi alpha-mannosidase II"/>
    <property type="match status" value="1"/>
</dbReference>
<dbReference type="Pfam" id="PF00128">
    <property type="entry name" value="Alpha-amylase"/>
    <property type="match status" value="1"/>
</dbReference>
<dbReference type="GO" id="GO:0019156">
    <property type="term" value="F:isoamylase activity"/>
    <property type="evidence" value="ECO:0007669"/>
    <property type="project" value="UniProtKB-ARBA"/>
</dbReference>
<dbReference type="InterPro" id="IPR014756">
    <property type="entry name" value="Ig_E-set"/>
</dbReference>
<dbReference type="GO" id="GO:0004135">
    <property type="term" value="F:amylo-alpha-1,6-glucosidase activity"/>
    <property type="evidence" value="ECO:0007669"/>
    <property type="project" value="InterPro"/>
</dbReference>
<reference evidence="7 8" key="1">
    <citation type="submission" date="2019-08" db="EMBL/GenBank/DDBJ databases">
        <authorList>
            <person name="Dhanesh K."/>
            <person name="Kumar G."/>
            <person name="Sasikala C."/>
            <person name="Venkata Ramana C."/>
        </authorList>
    </citation>
    <scope>NUCLEOTIDE SEQUENCE [LARGE SCALE GENOMIC DNA]</scope>
    <source>
        <strain evidence="7 8">JC645</strain>
    </source>
</reference>
<evidence type="ECO:0000256" key="5">
    <source>
        <dbReference type="SAM" id="MobiDB-lite"/>
    </source>
</evidence>
<name>A0A5M6CXE2_9BACT</name>
<dbReference type="InterPro" id="IPR013783">
    <property type="entry name" value="Ig-like_fold"/>
</dbReference>
<keyword evidence="3" id="KW-0809">Transit peptide</keyword>
<organism evidence="7 8">
    <name type="scientific">Roseiconus nitratireducens</name>
    <dbReference type="NCBI Taxonomy" id="2605748"/>
    <lineage>
        <taxon>Bacteria</taxon>
        <taxon>Pseudomonadati</taxon>
        <taxon>Planctomycetota</taxon>
        <taxon>Planctomycetia</taxon>
        <taxon>Pirellulales</taxon>
        <taxon>Pirellulaceae</taxon>
        <taxon>Roseiconus</taxon>
    </lineage>
</organism>
<dbReference type="Pfam" id="PF02922">
    <property type="entry name" value="CBM_48"/>
    <property type="match status" value="1"/>
</dbReference>
<dbReference type="SUPFAM" id="SSF51011">
    <property type="entry name" value="Glycosyl hydrolase domain"/>
    <property type="match status" value="1"/>
</dbReference>
<dbReference type="EMBL" id="VWOX01000028">
    <property type="protein sequence ID" value="KAA5538662.1"/>
    <property type="molecule type" value="Genomic_DNA"/>
</dbReference>
<dbReference type="PANTHER" id="PTHR43002">
    <property type="entry name" value="GLYCOGEN DEBRANCHING ENZYME"/>
    <property type="match status" value="1"/>
</dbReference>
<dbReference type="InterPro" id="IPR002645">
    <property type="entry name" value="STAS_dom"/>
</dbReference>
<evidence type="ECO:0000259" key="6">
    <source>
        <dbReference type="PROSITE" id="PS50801"/>
    </source>
</evidence>
<dbReference type="SUPFAM" id="SSF51445">
    <property type="entry name" value="(Trans)glycosidases"/>
    <property type="match status" value="1"/>
</dbReference>
<dbReference type="InterPro" id="IPR017853">
    <property type="entry name" value="GH"/>
</dbReference>
<dbReference type="Proteomes" id="UP000324479">
    <property type="component" value="Unassembled WGS sequence"/>
</dbReference>
<dbReference type="SUPFAM" id="SSF81296">
    <property type="entry name" value="E set domains"/>
    <property type="match status" value="1"/>
</dbReference>
<comment type="similarity">
    <text evidence="1">Belongs to the glycosyl hydrolase 13 family.</text>
</comment>
<evidence type="ECO:0000256" key="2">
    <source>
        <dbReference type="ARBA" id="ARBA00022801"/>
    </source>
</evidence>